<name>A0A073HYQ1_9SPIT</name>
<comment type="caution">
    <text evidence="1">The sequence shown here is derived from an EMBL/GenBank/DDBJ whole genome shotgun (WGS) entry which is preliminary data.</text>
</comment>
<protein>
    <submittedName>
        <fullName evidence="1">Uncharacterized protein</fullName>
    </submittedName>
</protein>
<gene>
    <name evidence="1" type="ORF">OXYTRIMIC_654</name>
</gene>
<evidence type="ECO:0000313" key="1">
    <source>
        <dbReference type="EMBL" id="KEJ83138.1"/>
    </source>
</evidence>
<organism evidence="1 2">
    <name type="scientific">Oxytricha trifallax</name>
    <dbReference type="NCBI Taxonomy" id="1172189"/>
    <lineage>
        <taxon>Eukaryota</taxon>
        <taxon>Sar</taxon>
        <taxon>Alveolata</taxon>
        <taxon>Ciliophora</taxon>
        <taxon>Intramacronucleata</taxon>
        <taxon>Spirotrichea</taxon>
        <taxon>Stichotrichia</taxon>
        <taxon>Sporadotrichida</taxon>
        <taxon>Oxytrichidae</taxon>
        <taxon>Oxytrichinae</taxon>
        <taxon>Oxytricha</taxon>
    </lineage>
</organism>
<evidence type="ECO:0000313" key="2">
    <source>
        <dbReference type="Proteomes" id="UP000053232"/>
    </source>
</evidence>
<proteinExistence type="predicted"/>
<reference evidence="2" key="1">
    <citation type="journal article" date="2014" name="Cell">
        <title>The Architecture of a Scrambled Genome Reveals Massive Levels of Genomic Rearrangement during Development.</title>
        <authorList>
            <person name="Chen X."/>
            <person name="Bracht J.R."/>
            <person name="Goldman A.D."/>
            <person name="Dolzhenko E."/>
            <person name="Clay D.M."/>
            <person name="Swart E.C."/>
            <person name="Perlman D.H."/>
            <person name="Doak T.G."/>
            <person name="Stuart A."/>
            <person name="Amemiya C.T."/>
            <person name="Sebra R.P."/>
            <person name="Landweber L.F."/>
        </authorList>
    </citation>
    <scope>NUCLEOTIDE SEQUENCE [LARGE SCALE GENOMIC DNA]</scope>
    <source>
        <strain evidence="2">JRB310</strain>
    </source>
</reference>
<keyword evidence="2" id="KW-1185">Reference proteome</keyword>
<sequence>MQEKYDNQLKDLGNEFIGIKLLNSEETDIFKIQYENGQIIPEFLIRLQIMPDVFIEDEDRLIVNQFAINKRTKQIIQTFEKQPSALCLINSNHLVLGFRERSQVSYYIYDGEKYNKECNFQVIGGSYGYNVLKVCKNPFMEYTDLKNITLFTLTAHSLKPTLFRICINFIDQKIVSKQKLCFKTLDVKFLDDTHLVSIERFEFCLLNYHTGEVLSSVDISSYQHIIIPTNFNLKFCPYLLNFDNKTQFINIIDIMNSGYQGKYNFAQERIMQIKVLQNYEGLKFNKAMNTGEDDDSIILLGIDEDGLLKTYRLTIQF</sequence>
<dbReference type="AlphaFoldDB" id="A0A073HYQ1"/>
<dbReference type="Proteomes" id="UP000053232">
    <property type="component" value="Unassembled WGS sequence"/>
</dbReference>
<dbReference type="EMBL" id="ARYC01000202">
    <property type="protein sequence ID" value="KEJ83138.1"/>
    <property type="molecule type" value="Genomic_DNA"/>
</dbReference>
<accession>A0A073HYQ1</accession>